<name>A0A0N5AHN5_9BILA</name>
<evidence type="ECO:0000313" key="2">
    <source>
        <dbReference type="Proteomes" id="UP000046393"/>
    </source>
</evidence>
<evidence type="ECO:0000313" key="3">
    <source>
        <dbReference type="WBParaSite" id="SMUV_0000389201-mRNA-1"/>
    </source>
</evidence>
<organism evidence="2 3">
    <name type="scientific">Syphacia muris</name>
    <dbReference type="NCBI Taxonomy" id="451379"/>
    <lineage>
        <taxon>Eukaryota</taxon>
        <taxon>Metazoa</taxon>
        <taxon>Ecdysozoa</taxon>
        <taxon>Nematoda</taxon>
        <taxon>Chromadorea</taxon>
        <taxon>Rhabditida</taxon>
        <taxon>Spirurina</taxon>
        <taxon>Oxyuridomorpha</taxon>
        <taxon>Oxyuroidea</taxon>
        <taxon>Oxyuridae</taxon>
        <taxon>Syphacia</taxon>
    </lineage>
</organism>
<feature type="chain" id="PRO_5005893154" evidence="1">
    <location>
        <begin position="18"/>
        <end position="164"/>
    </location>
</feature>
<keyword evidence="1" id="KW-0732">Signal</keyword>
<accession>A0A0N5AHN5</accession>
<proteinExistence type="predicted"/>
<sequence length="164" mass="17001">MYTIAITVLTVAQLTMAQMGFGGGGYCATCAMKRQGMTSPGFGFGGGSAIPSASTAPQIQTGYGTTFGNNFGYTSTVGTQLPTSTVINTGSLPNTYTSPFVISSSICPTGKCNCNSGVCTSCSSCGWNKVRKIIDSYYSLISSSALNPDLMRILTTDSNINNKL</sequence>
<dbReference type="WBParaSite" id="SMUV_0000389201-mRNA-1">
    <property type="protein sequence ID" value="SMUV_0000389201-mRNA-1"/>
    <property type="gene ID" value="SMUV_0000389201"/>
</dbReference>
<keyword evidence="2" id="KW-1185">Reference proteome</keyword>
<dbReference type="AlphaFoldDB" id="A0A0N5AHN5"/>
<evidence type="ECO:0000256" key="1">
    <source>
        <dbReference type="SAM" id="SignalP"/>
    </source>
</evidence>
<reference evidence="3" key="1">
    <citation type="submission" date="2017-02" db="UniProtKB">
        <authorList>
            <consortium name="WormBaseParasite"/>
        </authorList>
    </citation>
    <scope>IDENTIFICATION</scope>
</reference>
<dbReference type="Proteomes" id="UP000046393">
    <property type="component" value="Unplaced"/>
</dbReference>
<protein>
    <submittedName>
        <fullName evidence="3">Uncharacterized protein</fullName>
    </submittedName>
</protein>
<feature type="signal peptide" evidence="1">
    <location>
        <begin position="1"/>
        <end position="17"/>
    </location>
</feature>